<name>A0A8T8KCV6_9EURY</name>
<dbReference type="Proteomes" id="UP000682967">
    <property type="component" value="Chromosome"/>
</dbReference>
<keyword evidence="1" id="KW-0175">Coiled coil</keyword>
<dbReference type="GeneID" id="64824233"/>
<sequence length="130" mass="14570">MPALSDLVQILRRKAAILFPQINLWYTKSKVDREERVKKYREQLEDTLEDSDSDLESVVVEAEEAHRSELDRGRELDSKAGRYVGNTGVVLSVIGLTPILSVVLGLSDGRVLSATWPHLFILSVLTYTDG</sequence>
<keyword evidence="2" id="KW-0472">Membrane</keyword>
<feature type="transmembrane region" description="Helical" evidence="2">
    <location>
        <begin position="83"/>
        <end position="106"/>
    </location>
</feature>
<evidence type="ECO:0000313" key="4">
    <source>
        <dbReference type="Proteomes" id="UP000682967"/>
    </source>
</evidence>
<feature type="coiled-coil region" evidence="1">
    <location>
        <begin position="30"/>
        <end position="61"/>
    </location>
</feature>
<reference evidence="3" key="1">
    <citation type="submission" date="2021-04" db="EMBL/GenBank/DDBJ databases">
        <title>Complete Genome sequence and Methylome Analysis of the Haloarchaeon Haloarcula sinaiiensis.</title>
        <authorList>
            <person name="Fomenkov A."/>
            <person name="DasSarma P."/>
            <person name="DasSarma S."/>
            <person name="Roberts R.J."/>
        </authorList>
    </citation>
    <scope>NUCLEOTIDE SEQUENCE</scope>
    <source>
        <strain evidence="3">ATCC 33800</strain>
    </source>
</reference>
<keyword evidence="2" id="KW-1133">Transmembrane helix</keyword>
<accession>A0A8T8KCV6</accession>
<evidence type="ECO:0000313" key="3">
    <source>
        <dbReference type="EMBL" id="QUJ71924.1"/>
    </source>
</evidence>
<keyword evidence="2" id="KW-0812">Transmembrane</keyword>
<evidence type="ECO:0000256" key="2">
    <source>
        <dbReference type="SAM" id="Phobius"/>
    </source>
</evidence>
<dbReference type="RefSeq" id="WP_211552503.1">
    <property type="nucleotide sequence ID" value="NZ_CP073366.1"/>
</dbReference>
<organism evidence="3 4">
    <name type="scientific">Haloarcula marismortui ATCC 33800</name>
    <dbReference type="NCBI Taxonomy" id="662476"/>
    <lineage>
        <taxon>Archaea</taxon>
        <taxon>Methanobacteriati</taxon>
        <taxon>Methanobacteriota</taxon>
        <taxon>Stenosarchaea group</taxon>
        <taxon>Halobacteria</taxon>
        <taxon>Halobacteriales</taxon>
        <taxon>Haloarculaceae</taxon>
        <taxon>Haloarcula</taxon>
    </lineage>
</organism>
<gene>
    <name evidence="3" type="ORF">KDQ40_14715</name>
</gene>
<protein>
    <submittedName>
        <fullName evidence="3">Uncharacterized protein</fullName>
    </submittedName>
</protein>
<dbReference type="KEGG" id="hsin:KDQ40_14715"/>
<dbReference type="EMBL" id="CP073366">
    <property type="protein sequence ID" value="QUJ71924.1"/>
    <property type="molecule type" value="Genomic_DNA"/>
</dbReference>
<dbReference type="AlphaFoldDB" id="A0A8T8KCV6"/>
<evidence type="ECO:0000256" key="1">
    <source>
        <dbReference type="SAM" id="Coils"/>
    </source>
</evidence>
<proteinExistence type="predicted"/>